<comment type="caution">
    <text evidence="2">The sequence shown here is derived from an EMBL/GenBank/DDBJ whole genome shotgun (WGS) entry which is preliminary data.</text>
</comment>
<reference evidence="2 3" key="1">
    <citation type="submission" date="2017-10" db="EMBL/GenBank/DDBJ databases">
        <title>Sequencing the genomes of 1000 actinobacteria strains.</title>
        <authorList>
            <person name="Klenk H.-P."/>
        </authorList>
    </citation>
    <scope>NUCLEOTIDE SEQUENCE [LARGE SCALE GENOMIC DNA]</scope>
    <source>
        <strain evidence="2 3">DSM 21838</strain>
    </source>
</reference>
<name>A0A2A9ERZ3_9MICO</name>
<accession>A0A2A9ERZ3</accession>
<evidence type="ECO:0000313" key="3">
    <source>
        <dbReference type="Proteomes" id="UP000222106"/>
    </source>
</evidence>
<gene>
    <name evidence="2" type="ORF">ATJ97_3586</name>
</gene>
<dbReference type="AlphaFoldDB" id="A0A2A9ERZ3"/>
<dbReference type="Proteomes" id="UP000222106">
    <property type="component" value="Unassembled WGS sequence"/>
</dbReference>
<sequence length="125" mass="13973">MCFWSASTADADDTHARLLDDDVSTVTPDPAVAEFRREVLTRWPALGEMAEPWSPELGEPVTGPEGRESHYLLLNLSWDFDVDVVEQVCARATELGLVVHDPENEEEEEPPEPGFLGRLLGRSRK</sequence>
<organism evidence="2 3">
    <name type="scientific">Georgenia soli</name>
    <dbReference type="NCBI Taxonomy" id="638953"/>
    <lineage>
        <taxon>Bacteria</taxon>
        <taxon>Bacillati</taxon>
        <taxon>Actinomycetota</taxon>
        <taxon>Actinomycetes</taxon>
        <taxon>Micrococcales</taxon>
        <taxon>Bogoriellaceae</taxon>
        <taxon>Georgenia</taxon>
    </lineage>
</organism>
<keyword evidence="3" id="KW-1185">Reference proteome</keyword>
<evidence type="ECO:0000313" key="2">
    <source>
        <dbReference type="EMBL" id="PFG41040.1"/>
    </source>
</evidence>
<protein>
    <submittedName>
        <fullName evidence="2">Uncharacterized protein</fullName>
    </submittedName>
</protein>
<dbReference type="EMBL" id="PDJI01000004">
    <property type="protein sequence ID" value="PFG41040.1"/>
    <property type="molecule type" value="Genomic_DNA"/>
</dbReference>
<evidence type="ECO:0000256" key="1">
    <source>
        <dbReference type="SAM" id="MobiDB-lite"/>
    </source>
</evidence>
<proteinExistence type="predicted"/>
<feature type="region of interest" description="Disordered" evidence="1">
    <location>
        <begin position="100"/>
        <end position="125"/>
    </location>
</feature>